<dbReference type="Pfam" id="PF00083">
    <property type="entry name" value="Sugar_tr"/>
    <property type="match status" value="1"/>
</dbReference>
<dbReference type="Proteomes" id="UP000094969">
    <property type="component" value="Plasmid unnamed1"/>
</dbReference>
<keyword evidence="4 7" id="KW-0812">Transmembrane</keyword>
<feature type="transmembrane region" description="Helical" evidence="7">
    <location>
        <begin position="172"/>
        <end position="191"/>
    </location>
</feature>
<gene>
    <name evidence="9" type="ORF">BHK69_29890</name>
</gene>
<keyword evidence="3" id="KW-0813">Transport</keyword>
<accession>A0A1D7UC74</accession>
<feature type="transmembrane region" description="Helical" evidence="7">
    <location>
        <begin position="113"/>
        <end position="134"/>
    </location>
</feature>
<evidence type="ECO:0000256" key="4">
    <source>
        <dbReference type="ARBA" id="ARBA00022692"/>
    </source>
</evidence>
<feature type="domain" description="Major facilitator superfamily (MFS) profile" evidence="8">
    <location>
        <begin position="22"/>
        <end position="256"/>
    </location>
</feature>
<evidence type="ECO:0000256" key="2">
    <source>
        <dbReference type="ARBA" id="ARBA00010992"/>
    </source>
</evidence>
<keyword evidence="9" id="KW-0614">Plasmid</keyword>
<reference evidence="9 10" key="1">
    <citation type="journal article" date="2015" name="Antonie Van Leeuwenhoek">
        <title>Bosea vaviloviae sp. nov., a new species of slow-growing rhizobia isolated from nodules of the relict species Vavilovia formosa (Stev.) Fed.</title>
        <authorList>
            <person name="Safronova V.I."/>
            <person name="Kuznetsova I.G."/>
            <person name="Sazanova A.L."/>
            <person name="Kimeklis A.K."/>
            <person name="Belimov A.A."/>
            <person name="Andronov E.E."/>
            <person name="Pinaev A.G."/>
            <person name="Chizhevskaya E.P."/>
            <person name="Pukhaev A.R."/>
            <person name="Popov K.P."/>
            <person name="Willems A."/>
            <person name="Tikhonovich I.A."/>
        </authorList>
    </citation>
    <scope>NUCLEOTIDE SEQUENCE [LARGE SCALE GENOMIC DNA]</scope>
    <source>
        <strain evidence="9 10">Vaf18</strain>
        <plasmid evidence="9">unnamed1</plasmid>
    </source>
</reference>
<evidence type="ECO:0000313" key="9">
    <source>
        <dbReference type="EMBL" id="AOO84944.1"/>
    </source>
</evidence>
<evidence type="ECO:0000256" key="5">
    <source>
        <dbReference type="ARBA" id="ARBA00022989"/>
    </source>
</evidence>
<comment type="subcellular location">
    <subcellularLocation>
        <location evidence="1">Membrane</location>
        <topology evidence="1">Multi-pass membrane protein</topology>
    </subcellularLocation>
</comment>
<comment type="similarity">
    <text evidence="2">Belongs to the major facilitator superfamily. Sugar transporter (TC 2.A.1.1) family.</text>
</comment>
<feature type="transmembrane region" description="Helical" evidence="7">
    <location>
        <begin position="91"/>
        <end position="107"/>
    </location>
</feature>
<dbReference type="PANTHER" id="PTHR23511">
    <property type="entry name" value="SYNAPTIC VESICLE GLYCOPROTEIN 2"/>
    <property type="match status" value="1"/>
</dbReference>
<dbReference type="PROSITE" id="PS50850">
    <property type="entry name" value="MFS"/>
    <property type="match status" value="1"/>
</dbReference>
<dbReference type="EMBL" id="CP017148">
    <property type="protein sequence ID" value="AOO84944.1"/>
    <property type="molecule type" value="Genomic_DNA"/>
</dbReference>
<dbReference type="CDD" id="cd17316">
    <property type="entry name" value="MFS_SV2_like"/>
    <property type="match status" value="1"/>
</dbReference>
<geneLocation type="plasmid" evidence="9 10">
    <name>unnamed1</name>
</geneLocation>
<feature type="transmembrane region" description="Helical" evidence="7">
    <location>
        <begin position="59"/>
        <end position="79"/>
    </location>
</feature>
<evidence type="ECO:0000256" key="1">
    <source>
        <dbReference type="ARBA" id="ARBA00004141"/>
    </source>
</evidence>
<evidence type="ECO:0000256" key="7">
    <source>
        <dbReference type="SAM" id="Phobius"/>
    </source>
</evidence>
<evidence type="ECO:0000259" key="8">
    <source>
        <dbReference type="PROSITE" id="PS50850"/>
    </source>
</evidence>
<dbReference type="Gene3D" id="1.20.1250.20">
    <property type="entry name" value="MFS general substrate transporter like domains"/>
    <property type="match status" value="1"/>
</dbReference>
<feature type="transmembrane region" description="Helical" evidence="7">
    <location>
        <begin position="146"/>
        <end position="166"/>
    </location>
</feature>
<dbReference type="OrthoDB" id="9784658at2"/>
<sequence length="256" mass="28178">MAQPSVSSRLDRLPTGRFHKKLVDLVGGGMFCDNFDIYIAGAVLSVFIATGFSTLDLNAYFVSATFLGMFIGTIGAGVVADWLGRRVTFQWNLAIFGLASLAGAAAPNMEWVIFLRFLCGIGLGAEIVLGYGTIAEFVPPQKRGRWVSMLSMISSTGLLASTLLSWALIPIFGWRIMFIIPGVGALFILWMRKALPESPRWLEVKGRTDEANRVVTSIEDELRAEHGELRAPEPRMPVPAESIWQKARTRSASTHW</sequence>
<name>A0A1D7UC74_9HYPH</name>
<dbReference type="InterPro" id="IPR020846">
    <property type="entry name" value="MFS_dom"/>
</dbReference>
<keyword evidence="10" id="KW-1185">Reference proteome</keyword>
<dbReference type="AlphaFoldDB" id="A0A1D7UC74"/>
<proteinExistence type="inferred from homology"/>
<evidence type="ECO:0000313" key="10">
    <source>
        <dbReference type="Proteomes" id="UP000094969"/>
    </source>
</evidence>
<dbReference type="SUPFAM" id="SSF103473">
    <property type="entry name" value="MFS general substrate transporter"/>
    <property type="match status" value="1"/>
</dbReference>
<dbReference type="GO" id="GO:0022857">
    <property type="term" value="F:transmembrane transporter activity"/>
    <property type="evidence" value="ECO:0007669"/>
    <property type="project" value="InterPro"/>
</dbReference>
<dbReference type="GO" id="GO:0016020">
    <property type="term" value="C:membrane"/>
    <property type="evidence" value="ECO:0007669"/>
    <property type="project" value="UniProtKB-SubCell"/>
</dbReference>
<keyword evidence="6 7" id="KW-0472">Membrane</keyword>
<dbReference type="PANTHER" id="PTHR23511:SF34">
    <property type="entry name" value="SYNAPTIC VESICLE GLYCOPROTEIN 2"/>
    <property type="match status" value="1"/>
</dbReference>
<dbReference type="InterPro" id="IPR005828">
    <property type="entry name" value="MFS_sugar_transport-like"/>
</dbReference>
<dbReference type="InterPro" id="IPR036259">
    <property type="entry name" value="MFS_trans_sf"/>
</dbReference>
<feature type="transmembrane region" description="Helical" evidence="7">
    <location>
        <begin position="35"/>
        <end position="53"/>
    </location>
</feature>
<dbReference type="KEGG" id="bvv:BHK69_29890"/>
<evidence type="ECO:0000256" key="6">
    <source>
        <dbReference type="ARBA" id="ARBA00023136"/>
    </source>
</evidence>
<organism evidence="9 10">
    <name type="scientific">Bosea vaviloviae</name>
    <dbReference type="NCBI Taxonomy" id="1526658"/>
    <lineage>
        <taxon>Bacteria</taxon>
        <taxon>Pseudomonadati</taxon>
        <taxon>Pseudomonadota</taxon>
        <taxon>Alphaproteobacteria</taxon>
        <taxon>Hyphomicrobiales</taxon>
        <taxon>Boseaceae</taxon>
        <taxon>Bosea</taxon>
    </lineage>
</organism>
<protein>
    <recommendedName>
        <fullName evidence="8">Major facilitator superfamily (MFS) profile domain-containing protein</fullName>
    </recommendedName>
</protein>
<keyword evidence="5 7" id="KW-1133">Transmembrane helix</keyword>
<evidence type="ECO:0000256" key="3">
    <source>
        <dbReference type="ARBA" id="ARBA00022448"/>
    </source>
</evidence>